<feature type="domain" description="SnoaL-like" evidence="1">
    <location>
        <begin position="87"/>
        <end position="178"/>
    </location>
</feature>
<dbReference type="EMBL" id="WHWC01000005">
    <property type="protein sequence ID" value="KAG8382200.1"/>
    <property type="molecule type" value="Genomic_DNA"/>
</dbReference>
<dbReference type="AlphaFoldDB" id="A0AAV6XT69"/>
<dbReference type="Proteomes" id="UP000826271">
    <property type="component" value="Unassembled WGS sequence"/>
</dbReference>
<reference evidence="2" key="1">
    <citation type="submission" date="2019-10" db="EMBL/GenBank/DDBJ databases">
        <authorList>
            <person name="Zhang R."/>
            <person name="Pan Y."/>
            <person name="Wang J."/>
            <person name="Ma R."/>
            <person name="Yu S."/>
        </authorList>
    </citation>
    <scope>NUCLEOTIDE SEQUENCE</scope>
    <source>
        <strain evidence="2">LA-IB0</strain>
        <tissue evidence="2">Leaf</tissue>
    </source>
</reference>
<dbReference type="InterPro" id="IPR032710">
    <property type="entry name" value="NTF2-like_dom_sf"/>
</dbReference>
<dbReference type="InterPro" id="IPR037401">
    <property type="entry name" value="SnoaL-like"/>
</dbReference>
<evidence type="ECO:0000313" key="3">
    <source>
        <dbReference type="Proteomes" id="UP000826271"/>
    </source>
</evidence>
<dbReference type="SUPFAM" id="SSF54427">
    <property type="entry name" value="NTF2-like"/>
    <property type="match status" value="1"/>
</dbReference>
<proteinExistence type="predicted"/>
<dbReference type="PANTHER" id="PTHR33698:SF1">
    <property type="entry name" value="NUCLEAR TRANSPORT FACTOR 2 (NTF2) FAMILY PROTEIN"/>
    <property type="match status" value="1"/>
</dbReference>
<protein>
    <recommendedName>
        <fullName evidence="1">SnoaL-like domain-containing protein</fullName>
    </recommendedName>
</protein>
<name>A0AAV6XT69_9LAMI</name>
<dbReference type="Gene3D" id="3.10.450.50">
    <property type="match status" value="1"/>
</dbReference>
<gene>
    <name evidence="2" type="ORF">BUALT_Bualt05G0052000</name>
</gene>
<dbReference type="PANTHER" id="PTHR33698">
    <property type="entry name" value="NUCLEAR TRANSPORT FACTOR 2 (NTF2)-LIKE PROTEIN"/>
    <property type="match status" value="1"/>
</dbReference>
<evidence type="ECO:0000259" key="1">
    <source>
        <dbReference type="Pfam" id="PF12680"/>
    </source>
</evidence>
<accession>A0AAV6XT69</accession>
<keyword evidence="3" id="KW-1185">Reference proteome</keyword>
<evidence type="ECO:0000313" key="2">
    <source>
        <dbReference type="EMBL" id="KAG8382200.1"/>
    </source>
</evidence>
<dbReference type="Pfam" id="PF12680">
    <property type="entry name" value="SnoaL_2"/>
    <property type="match status" value="1"/>
</dbReference>
<sequence>MATSMGFSSFITGQTIWSKRATNHSPHALPMHKLRQTQHEESKTPFQYRYTKRVTVRKPLKLYVVPSSNNRDINTSPLSPAQTIMLFYAAINEKNLKQLNELIAEDCFFEDYSFTKPFQGNKEALRFLNQLTSCMGQNMQFNVEHICEGNDYTAGVNWHLDWNTIQVPFTRGCSFYSLSIHGDKLVIKKAQVLVESPIKLGGTALGS</sequence>
<organism evidence="2 3">
    <name type="scientific">Buddleja alternifolia</name>
    <dbReference type="NCBI Taxonomy" id="168488"/>
    <lineage>
        <taxon>Eukaryota</taxon>
        <taxon>Viridiplantae</taxon>
        <taxon>Streptophyta</taxon>
        <taxon>Embryophyta</taxon>
        <taxon>Tracheophyta</taxon>
        <taxon>Spermatophyta</taxon>
        <taxon>Magnoliopsida</taxon>
        <taxon>eudicotyledons</taxon>
        <taxon>Gunneridae</taxon>
        <taxon>Pentapetalae</taxon>
        <taxon>asterids</taxon>
        <taxon>lamiids</taxon>
        <taxon>Lamiales</taxon>
        <taxon>Scrophulariaceae</taxon>
        <taxon>Buddlejeae</taxon>
        <taxon>Buddleja</taxon>
    </lineage>
</organism>
<comment type="caution">
    <text evidence="2">The sequence shown here is derived from an EMBL/GenBank/DDBJ whole genome shotgun (WGS) entry which is preliminary data.</text>
</comment>